<accession>U5PVR0</accession>
<proteinExistence type="predicted"/>
<dbReference type="InterPro" id="IPR002298">
    <property type="entry name" value="DNA_polymerase_A"/>
</dbReference>
<evidence type="ECO:0000256" key="2">
    <source>
        <dbReference type="ARBA" id="ARBA00023109"/>
    </source>
</evidence>
<dbReference type="PANTHER" id="PTHR10133:SF27">
    <property type="entry name" value="DNA POLYMERASE NU"/>
    <property type="match status" value="1"/>
</dbReference>
<keyword evidence="2" id="KW-1194">Viral DNA replication</keyword>
<evidence type="ECO:0000313" key="5">
    <source>
        <dbReference type="Proteomes" id="UP000017654"/>
    </source>
</evidence>
<keyword evidence="4" id="KW-0548">Nucleotidyltransferase</keyword>
<dbReference type="Pfam" id="PF00476">
    <property type="entry name" value="DNA_pol_A"/>
    <property type="match status" value="1"/>
</dbReference>
<dbReference type="EMBL" id="KF669656">
    <property type="protein sequence ID" value="AGY47989.1"/>
    <property type="molecule type" value="Genomic_DNA"/>
</dbReference>
<sequence>MAWLTLDLEVQNHKWFGSVASPHCPDNYIVATGWATDANPVEHEYFDTKEQSLESDWLERALEGQRILVAHNITFELHWLFKCYPKVIFNWLNNGGRLFCTQLAEYLLTEQTEQYPKLEDCSVKYRDQGVDEHDVRKLDEVKILWEQGVLTADIDKELLLSYLCDDTHGDVANTRRVAFKQYALLQSRGMWKMFQARMDSVLFNALATYNGLYVNQPVAQRNLKAQLEAIESLTERILNYLPSDLPDELEFSLTSQYHRSALLFGGAIKYRKKVSYSPKKYVKTAAYEFTYPESGEKDYCTIDEYNAGHKWATPETVTRYKSGKNKGQPKIFQIDSTEELLKWGDGTYVFDGLIDFNDLPSHVAEQYIGKRAEFKGKRELVCGSPIYSTSGDSLDVLANFTDVAKPIKELATLQKDTGTYYLMEDSNGKVSGMLQFVEPDSIIHHQLNSCSTITGRLSSSKPNFQNLPRADEDEDGNLKSRVKEMFTSRFGDQGRIVEVDYSALEVVTLATISGDKNLMRMLNEGIDMHCYRLAAKLGEDYDEVKRKCKDQSHPEHARYSVMRTEIKPRAFAHQYGASDAGISYSTGCTLEEAKEFKRIEFELFPESNAYPNDIVRPEVERRGNEGLPLRECVDGVWSIYRRGYFKAKSGTCYSFRQYPKRVDGQMIMDYKDTQIANYWCQGEASFIVQAACGRVAREFIHRNFFDGQALPINTVHDAIYLDCATEEIAIEAGRLVREIMESTPKWLTEVIPELLEWNYHITPFPAACEQGVNMANKTHVD</sequence>
<gene>
    <name evidence="4" type="ORF">Petty_17</name>
</gene>
<dbReference type="PRINTS" id="PR00868">
    <property type="entry name" value="DNAPOLI"/>
</dbReference>
<dbReference type="SUPFAM" id="SSF56672">
    <property type="entry name" value="DNA/RNA polymerases"/>
    <property type="match status" value="1"/>
</dbReference>
<keyword evidence="4" id="KW-0808">Transferase</keyword>
<dbReference type="Proteomes" id="UP000017654">
    <property type="component" value="Segment"/>
</dbReference>
<dbReference type="InterPro" id="IPR012337">
    <property type="entry name" value="RNaseH-like_sf"/>
</dbReference>
<reference evidence="4 5" key="1">
    <citation type="journal article" date="2013" name="Genome Announc.">
        <title>Complete Genome of Acinetobacter baumannii Podophage Petty.</title>
        <authorList>
            <person name="Mumm I.P."/>
            <person name="Wood T.L."/>
            <person name="Chamakura K.R."/>
            <person name="Kuty Everett G.F."/>
        </authorList>
    </citation>
    <scope>NUCLEOTIDE SEQUENCE [LARGE SCALE GENOMIC DNA]</scope>
</reference>
<dbReference type="GO" id="GO:0003677">
    <property type="term" value="F:DNA binding"/>
    <property type="evidence" value="ECO:0007669"/>
    <property type="project" value="InterPro"/>
</dbReference>
<dbReference type="Gene3D" id="3.30.420.10">
    <property type="entry name" value="Ribonuclease H-like superfamily/Ribonuclease H"/>
    <property type="match status" value="1"/>
</dbReference>
<evidence type="ECO:0000259" key="3">
    <source>
        <dbReference type="SMART" id="SM00482"/>
    </source>
</evidence>
<dbReference type="Gene3D" id="1.10.150.20">
    <property type="entry name" value="5' to 3' exonuclease, C-terminal subdomain"/>
    <property type="match status" value="1"/>
</dbReference>
<name>U5PVR0_9CAUD</name>
<dbReference type="KEGG" id="vg:18503455"/>
<evidence type="ECO:0000313" key="4">
    <source>
        <dbReference type="EMBL" id="AGY47989.1"/>
    </source>
</evidence>
<feature type="domain" description="DNA-directed DNA polymerase family A palm" evidence="3">
    <location>
        <begin position="479"/>
        <end position="727"/>
    </location>
</feature>
<protein>
    <submittedName>
        <fullName evidence="4">DNA-directed DNA polymerase</fullName>
    </submittedName>
</protein>
<dbReference type="InterPro" id="IPR001098">
    <property type="entry name" value="DNA-dir_DNA_pol_A_palm_dom"/>
</dbReference>
<organism evidence="4 5">
    <name type="scientific">Acinetobacter phage Petty</name>
    <dbReference type="NCBI Taxonomy" id="1406779"/>
    <lineage>
        <taxon>Viruses</taxon>
        <taxon>Duplodnaviria</taxon>
        <taxon>Heunggongvirae</taxon>
        <taxon>Uroviricota</taxon>
        <taxon>Caudoviricetes</taxon>
        <taxon>Autographivirales</taxon>
        <taxon>Autoscriptoviridae</taxon>
        <taxon>Beijerinckvirinae</taxon>
        <taxon>Pettyvirus</taxon>
        <taxon>Pettyvirus petty</taxon>
    </lineage>
</organism>
<keyword evidence="5" id="KW-1185">Reference proteome</keyword>
<dbReference type="PANTHER" id="PTHR10133">
    <property type="entry name" value="DNA POLYMERASE I"/>
    <property type="match status" value="1"/>
</dbReference>
<dbReference type="GO" id="GO:0003887">
    <property type="term" value="F:DNA-directed DNA polymerase activity"/>
    <property type="evidence" value="ECO:0007669"/>
    <property type="project" value="UniProtKB-KW"/>
</dbReference>
<keyword evidence="1" id="KW-0235">DNA replication</keyword>
<keyword evidence="4" id="KW-0239">DNA-directed DNA polymerase</keyword>
<dbReference type="OrthoDB" id="308at10239"/>
<dbReference type="GO" id="GO:0006302">
    <property type="term" value="P:double-strand break repair"/>
    <property type="evidence" value="ECO:0007669"/>
    <property type="project" value="TreeGrafter"/>
</dbReference>
<dbReference type="InterPro" id="IPR036397">
    <property type="entry name" value="RNaseH_sf"/>
</dbReference>
<dbReference type="SUPFAM" id="SSF53098">
    <property type="entry name" value="Ribonuclease H-like"/>
    <property type="match status" value="1"/>
</dbReference>
<dbReference type="Gene3D" id="3.30.70.370">
    <property type="match status" value="1"/>
</dbReference>
<dbReference type="RefSeq" id="YP_009006514.1">
    <property type="nucleotide sequence ID" value="NC_023570.1"/>
</dbReference>
<dbReference type="SMART" id="SM00482">
    <property type="entry name" value="POLAc"/>
    <property type="match status" value="1"/>
</dbReference>
<dbReference type="GO" id="GO:0006261">
    <property type="term" value="P:DNA-templated DNA replication"/>
    <property type="evidence" value="ECO:0007669"/>
    <property type="project" value="InterPro"/>
</dbReference>
<evidence type="ECO:0000256" key="1">
    <source>
        <dbReference type="ARBA" id="ARBA00022705"/>
    </source>
</evidence>
<dbReference type="GO" id="GO:0039693">
    <property type="term" value="P:viral DNA genome replication"/>
    <property type="evidence" value="ECO:0007669"/>
    <property type="project" value="UniProtKB-KW"/>
</dbReference>
<dbReference type="InterPro" id="IPR043502">
    <property type="entry name" value="DNA/RNA_pol_sf"/>
</dbReference>
<dbReference type="GeneID" id="18503455"/>